<sequence length="258" mass="28694">MSFATSAKISDVGVCRSLFTINGVPTKNVFSLVKTRENDVLVNESGFHVNPGTKPRAAVTYGEEEIAAAAREVRQLVHKRESSSGPDTDDYGVLGALLPKLVSFAHPEGEEEAPAGTKQAQARPHVRGRSRIDAGGGVLPFVPCVIAPYDQPASFAACVRRRLERKGSFWIYFMGDSKIRYVFMNLLKRTDEIFRYKIDCKNESLTYPELERSLTKLMWDNSEVSTPLFPGFRITNRPVYAAWPKGRAARLRSLAPLV</sequence>
<proteinExistence type="predicted"/>
<dbReference type="OrthoDB" id="6339848at2759"/>
<dbReference type="EMBL" id="QCYY01001747">
    <property type="protein sequence ID" value="ROT75670.1"/>
    <property type="molecule type" value="Genomic_DNA"/>
</dbReference>
<comment type="caution">
    <text evidence="1">The sequence shown here is derived from an EMBL/GenBank/DDBJ whole genome shotgun (WGS) entry which is preliminary data.</text>
</comment>
<name>A0A3R7SUI0_PENVA</name>
<gene>
    <name evidence="1" type="ORF">C7M84_005776</name>
</gene>
<accession>A0A3R7SUI0</accession>
<organism evidence="1 2">
    <name type="scientific">Penaeus vannamei</name>
    <name type="common">Whiteleg shrimp</name>
    <name type="synonym">Litopenaeus vannamei</name>
    <dbReference type="NCBI Taxonomy" id="6689"/>
    <lineage>
        <taxon>Eukaryota</taxon>
        <taxon>Metazoa</taxon>
        <taxon>Ecdysozoa</taxon>
        <taxon>Arthropoda</taxon>
        <taxon>Crustacea</taxon>
        <taxon>Multicrustacea</taxon>
        <taxon>Malacostraca</taxon>
        <taxon>Eumalacostraca</taxon>
        <taxon>Eucarida</taxon>
        <taxon>Decapoda</taxon>
        <taxon>Dendrobranchiata</taxon>
        <taxon>Penaeoidea</taxon>
        <taxon>Penaeidae</taxon>
        <taxon>Penaeus</taxon>
    </lineage>
</organism>
<dbReference type="Proteomes" id="UP000283509">
    <property type="component" value="Unassembled WGS sequence"/>
</dbReference>
<evidence type="ECO:0000313" key="1">
    <source>
        <dbReference type="EMBL" id="ROT75670.1"/>
    </source>
</evidence>
<protein>
    <submittedName>
        <fullName evidence="1">Uncharacterized protein</fullName>
    </submittedName>
</protein>
<keyword evidence="2" id="KW-1185">Reference proteome</keyword>
<reference evidence="1 2" key="1">
    <citation type="submission" date="2018-04" db="EMBL/GenBank/DDBJ databases">
        <authorList>
            <person name="Zhang X."/>
            <person name="Yuan J."/>
            <person name="Li F."/>
            <person name="Xiang J."/>
        </authorList>
    </citation>
    <scope>NUCLEOTIDE SEQUENCE [LARGE SCALE GENOMIC DNA]</scope>
    <source>
        <tissue evidence="1">Muscle</tissue>
    </source>
</reference>
<evidence type="ECO:0000313" key="2">
    <source>
        <dbReference type="Proteomes" id="UP000283509"/>
    </source>
</evidence>
<reference evidence="1 2" key="2">
    <citation type="submission" date="2019-01" db="EMBL/GenBank/DDBJ databases">
        <title>The decoding of complex shrimp genome reveals the adaptation for benthos swimmer, frequently molting mechanism and breeding impact on genome.</title>
        <authorList>
            <person name="Sun Y."/>
            <person name="Gao Y."/>
            <person name="Yu Y."/>
        </authorList>
    </citation>
    <scope>NUCLEOTIDE SEQUENCE [LARGE SCALE GENOMIC DNA]</scope>
    <source>
        <tissue evidence="1">Muscle</tissue>
    </source>
</reference>
<dbReference type="AlphaFoldDB" id="A0A3R7SUI0"/>